<evidence type="ECO:0000313" key="1">
    <source>
        <dbReference type="EMBL" id="JAP07260.1"/>
    </source>
</evidence>
<accession>A0A0V0GG87</accession>
<protein>
    <submittedName>
        <fullName evidence="1">Putative ovule protein</fullName>
    </submittedName>
</protein>
<sequence>MVGGIYFTLTGEVRSTIMGVPNVGWCHYVKRTWPPLEGLLSALEILRRFANDPMLEDYTRVDKRAMRPLHKLLFDVVHKIILPRKHKRTEANYLNLT</sequence>
<organism evidence="1">
    <name type="scientific">Solanum chacoense</name>
    <name type="common">Chaco potato</name>
    <dbReference type="NCBI Taxonomy" id="4108"/>
    <lineage>
        <taxon>Eukaryota</taxon>
        <taxon>Viridiplantae</taxon>
        <taxon>Streptophyta</taxon>
        <taxon>Embryophyta</taxon>
        <taxon>Tracheophyta</taxon>
        <taxon>Spermatophyta</taxon>
        <taxon>Magnoliopsida</taxon>
        <taxon>eudicotyledons</taxon>
        <taxon>Gunneridae</taxon>
        <taxon>Pentapetalae</taxon>
        <taxon>asterids</taxon>
        <taxon>lamiids</taxon>
        <taxon>Solanales</taxon>
        <taxon>Solanaceae</taxon>
        <taxon>Solanoideae</taxon>
        <taxon>Solaneae</taxon>
        <taxon>Solanum</taxon>
    </lineage>
</organism>
<reference evidence="1" key="1">
    <citation type="submission" date="2015-12" db="EMBL/GenBank/DDBJ databases">
        <title>Gene expression during late stages of embryo sac development: a critical building block for successful pollen-pistil interactions.</title>
        <authorList>
            <person name="Liu Y."/>
            <person name="Joly V."/>
            <person name="Sabar M."/>
            <person name="Matton D.P."/>
        </authorList>
    </citation>
    <scope>NUCLEOTIDE SEQUENCE</scope>
</reference>
<dbReference type="EMBL" id="GEDG01039128">
    <property type="protein sequence ID" value="JAP07260.1"/>
    <property type="molecule type" value="Transcribed_RNA"/>
</dbReference>
<proteinExistence type="predicted"/>
<dbReference type="AlphaFoldDB" id="A0A0V0GG87"/>
<feature type="non-terminal residue" evidence="1">
    <location>
        <position position="97"/>
    </location>
</feature>
<name>A0A0V0GG87_SOLCH</name>